<dbReference type="EMBL" id="UOEO01000119">
    <property type="protein sequence ID" value="VAW19797.1"/>
    <property type="molecule type" value="Genomic_DNA"/>
</dbReference>
<dbReference type="Gene3D" id="1.20.120.160">
    <property type="entry name" value="HPT domain"/>
    <property type="match status" value="1"/>
</dbReference>
<gene>
    <name evidence="2" type="ORF">MNBD_ALPHA12-671</name>
</gene>
<dbReference type="GO" id="GO:0000160">
    <property type="term" value="P:phosphorelay signal transduction system"/>
    <property type="evidence" value="ECO:0007669"/>
    <property type="project" value="InterPro"/>
</dbReference>
<name>A0A3B0U2C4_9ZZZZ</name>
<protein>
    <recommendedName>
        <fullName evidence="1">HPt domain-containing protein</fullName>
    </recommendedName>
</protein>
<reference evidence="2" key="1">
    <citation type="submission" date="2018-06" db="EMBL/GenBank/DDBJ databases">
        <authorList>
            <person name="Zhirakovskaya E."/>
        </authorList>
    </citation>
    <scope>NUCLEOTIDE SEQUENCE</scope>
</reference>
<organism evidence="2">
    <name type="scientific">hydrothermal vent metagenome</name>
    <dbReference type="NCBI Taxonomy" id="652676"/>
    <lineage>
        <taxon>unclassified sequences</taxon>
        <taxon>metagenomes</taxon>
        <taxon>ecological metagenomes</taxon>
    </lineage>
</organism>
<accession>A0A3B0U2C4</accession>
<evidence type="ECO:0000313" key="2">
    <source>
        <dbReference type="EMBL" id="VAW19797.1"/>
    </source>
</evidence>
<dbReference type="Pfam" id="PF01627">
    <property type="entry name" value="Hpt"/>
    <property type="match status" value="1"/>
</dbReference>
<dbReference type="AlphaFoldDB" id="A0A3B0U2C4"/>
<proteinExistence type="predicted"/>
<evidence type="ECO:0000259" key="1">
    <source>
        <dbReference type="Pfam" id="PF01627"/>
    </source>
</evidence>
<dbReference type="InterPro" id="IPR036641">
    <property type="entry name" value="HPT_dom_sf"/>
</dbReference>
<sequence length="126" mass="13540">MVMLAKVSSSEAMHPVHNEQRPIDLVHLAKQSLGDPGLEEEILRMFDQVVQTYVRRVSKNIACEEVLADLHALKGAARGVGAFGIAAMAEAGEAEARKDGALSAETLSDIGIAVEEVRSFISQLLD</sequence>
<dbReference type="InterPro" id="IPR008207">
    <property type="entry name" value="Sig_transdc_His_kin_Hpt_dom"/>
</dbReference>
<feature type="domain" description="HPt" evidence="1">
    <location>
        <begin position="41"/>
        <end position="118"/>
    </location>
</feature>
<dbReference type="SUPFAM" id="SSF47226">
    <property type="entry name" value="Histidine-containing phosphotransfer domain, HPT domain"/>
    <property type="match status" value="1"/>
</dbReference>